<keyword evidence="2" id="KW-1185">Reference proteome</keyword>
<sequence length="72" mass="8187">MIEAQEPKPEQLSGKCWSFEEALLDPEHCYTIAAQTDMEDVTTGSILDGSEVHRFDWKELLKNAVPYTDATR</sequence>
<dbReference type="EMBL" id="JAAAJA010000506">
    <property type="protein sequence ID" value="KAG0252677.1"/>
    <property type="molecule type" value="Genomic_DNA"/>
</dbReference>
<protein>
    <submittedName>
        <fullName evidence="1">Uncharacterized protein</fullName>
    </submittedName>
</protein>
<gene>
    <name evidence="1" type="ORF">BG011_006857</name>
</gene>
<dbReference type="AlphaFoldDB" id="A0A9P6PUB2"/>
<reference evidence="1" key="1">
    <citation type="journal article" date="2020" name="Fungal Divers.">
        <title>Resolving the Mortierellaceae phylogeny through synthesis of multi-gene phylogenetics and phylogenomics.</title>
        <authorList>
            <person name="Vandepol N."/>
            <person name="Liber J."/>
            <person name="Desiro A."/>
            <person name="Na H."/>
            <person name="Kennedy M."/>
            <person name="Barry K."/>
            <person name="Grigoriev I.V."/>
            <person name="Miller A.N."/>
            <person name="O'Donnell K."/>
            <person name="Stajich J.E."/>
            <person name="Bonito G."/>
        </authorList>
    </citation>
    <scope>NUCLEOTIDE SEQUENCE</scope>
    <source>
        <strain evidence="1">KOD948</strain>
    </source>
</reference>
<organism evidence="1 2">
    <name type="scientific">Mortierella polycephala</name>
    <dbReference type="NCBI Taxonomy" id="41804"/>
    <lineage>
        <taxon>Eukaryota</taxon>
        <taxon>Fungi</taxon>
        <taxon>Fungi incertae sedis</taxon>
        <taxon>Mucoromycota</taxon>
        <taxon>Mortierellomycotina</taxon>
        <taxon>Mortierellomycetes</taxon>
        <taxon>Mortierellales</taxon>
        <taxon>Mortierellaceae</taxon>
        <taxon>Mortierella</taxon>
    </lineage>
</organism>
<comment type="caution">
    <text evidence="1">The sequence shown here is derived from an EMBL/GenBank/DDBJ whole genome shotgun (WGS) entry which is preliminary data.</text>
</comment>
<evidence type="ECO:0000313" key="2">
    <source>
        <dbReference type="Proteomes" id="UP000726737"/>
    </source>
</evidence>
<dbReference type="OrthoDB" id="26719at2759"/>
<name>A0A9P6PUB2_9FUNG</name>
<accession>A0A9P6PUB2</accession>
<proteinExistence type="predicted"/>
<dbReference type="Proteomes" id="UP000726737">
    <property type="component" value="Unassembled WGS sequence"/>
</dbReference>
<evidence type="ECO:0000313" key="1">
    <source>
        <dbReference type="EMBL" id="KAG0252677.1"/>
    </source>
</evidence>